<keyword evidence="2" id="KW-1185">Reference proteome</keyword>
<reference evidence="1 2" key="1">
    <citation type="journal article" date="2021" name="Hortic Res">
        <title>High-quality reference genome and annotation aids understanding of berry development for evergreen blueberry (Vaccinium darrowii).</title>
        <authorList>
            <person name="Yu J."/>
            <person name="Hulse-Kemp A.M."/>
            <person name="Babiker E."/>
            <person name="Staton M."/>
        </authorList>
    </citation>
    <scope>NUCLEOTIDE SEQUENCE [LARGE SCALE GENOMIC DNA]</scope>
    <source>
        <strain evidence="2">cv. NJ 8807/NJ 8810</strain>
        <tissue evidence="1">Young leaf</tissue>
    </source>
</reference>
<evidence type="ECO:0000313" key="1">
    <source>
        <dbReference type="EMBL" id="KAH7855308.1"/>
    </source>
</evidence>
<comment type="caution">
    <text evidence="1">The sequence shown here is derived from an EMBL/GenBank/DDBJ whole genome shotgun (WGS) entry which is preliminary data.</text>
</comment>
<protein>
    <submittedName>
        <fullName evidence="1">Uncharacterized protein</fullName>
    </submittedName>
</protein>
<name>A0ACB7YPG6_9ERIC</name>
<proteinExistence type="predicted"/>
<organism evidence="1 2">
    <name type="scientific">Vaccinium darrowii</name>
    <dbReference type="NCBI Taxonomy" id="229202"/>
    <lineage>
        <taxon>Eukaryota</taxon>
        <taxon>Viridiplantae</taxon>
        <taxon>Streptophyta</taxon>
        <taxon>Embryophyta</taxon>
        <taxon>Tracheophyta</taxon>
        <taxon>Spermatophyta</taxon>
        <taxon>Magnoliopsida</taxon>
        <taxon>eudicotyledons</taxon>
        <taxon>Gunneridae</taxon>
        <taxon>Pentapetalae</taxon>
        <taxon>asterids</taxon>
        <taxon>Ericales</taxon>
        <taxon>Ericaceae</taxon>
        <taxon>Vaccinioideae</taxon>
        <taxon>Vaccinieae</taxon>
        <taxon>Vaccinium</taxon>
    </lineage>
</organism>
<gene>
    <name evidence="1" type="ORF">Vadar_023548</name>
</gene>
<dbReference type="Proteomes" id="UP000828048">
    <property type="component" value="Chromosome 11"/>
</dbReference>
<evidence type="ECO:0000313" key="2">
    <source>
        <dbReference type="Proteomes" id="UP000828048"/>
    </source>
</evidence>
<sequence length="374" mass="40353">MAFSFGFGSGSSFSLGSSNHKNEDRRIMRKPKTRSGQRRTSSSTTPSFNFGSSLSSSTSAAPPLFSASSSPSFSDLIIDTNRTQSPESHNKVCSSALDSAPQTATVPVSLHNGNHTAALNSSTATVSASISTSKVPVEAHNNQTNDSRKKVSASAPDSAPQFSILPVITLKLMIDKKTNRVVFSESDKDFIDLLFSFLTLPVGTIMRLLEDKSPPTVIGCMNQLYTSVKNLDTQLFITEACKKMLLQLTRLPEVHCNSLKAVIENNLEPSKCFYVCSNSDCLTAGKGVLSDFPNVRCHCGQVMNRLATLMETNSQKGNGGFVKRGVERFLVSDDLKVMPGLTSLTLMLLKDLNIVDANGLESHSLNLGQIEVTV</sequence>
<dbReference type="EMBL" id="CM037161">
    <property type="protein sequence ID" value="KAH7855308.1"/>
    <property type="molecule type" value="Genomic_DNA"/>
</dbReference>
<accession>A0ACB7YPG6</accession>